<dbReference type="GO" id="GO:0043041">
    <property type="term" value="P:amino acid activation for nonribosomal peptide biosynthetic process"/>
    <property type="evidence" value="ECO:0007669"/>
    <property type="project" value="TreeGrafter"/>
</dbReference>
<keyword evidence="3" id="KW-0597">Phosphoprotein</keyword>
<dbReference type="Gene3D" id="3.30.300.30">
    <property type="match status" value="1"/>
</dbReference>
<keyword evidence="2" id="KW-0596">Phosphopantetheine</keyword>
<dbReference type="InterPro" id="IPR041464">
    <property type="entry name" value="TubC_N"/>
</dbReference>
<sequence>MPHRSRRHGAIADHDGGRAGPWPVWHGFNRGATVVGAVRPRSESSIDLLDGGRPAHRRRTTPQAGRGVCLCCGSTGRSQRHGGDRDMNAYQLLELFGRHAVVLEVDGDKLRCKAPRGFLNDEMLQALKQHKAELIALLSGTDPAAIPRRAAGQMALPLSFSQRQLWFLDQMEPGNAFYNVPTAVVLTGTLEVPVLEKALNALIARHEILRTTFASVDGEPRQIVHPALALALVMPVVDLRSLAPETREAQVRTAVDHEAKAPFDLASGPLLRASLLRLADEQYLWLYSVHHIIADGWSMGVIAHEVAALYGDFLRGQASSLPPLAVQYADYACWQQQRLGGEALAGQLAFWQRTLADAPPMLTLPTDRPRPSVQRYAGATFSSTVDGSTLRALNALARHTQGTLFNVLIGALSVLLWRHSGQRDLCIGTPFANRSRPEIEPLIGHFVNTQVIRQRLDPQQTFAELLREVRATLLDVHAHQDVPFDRVVEAVNPPRGSGYSPLFQVMMVLQNTPGTPAHMPALSMTPYGTGSATAKFDLAFEWVERDGLLNLLVEYNTDLFERASIERLSGHYRQLLEQVALDPKQPVGALTLITAAEREQILDEWNRPAALTQPVDCVHRLIETQVARRRDECAVIFEGQSLSYGQLNSQANRLAQHLRSLGVGPDVRVAVCIERSLELPVALLAVLKAGGAYVPLDPDYPSGRLRHILDDTSPAVLLALGPTREILRQALHGAACEVPIIDIQADAVLWGECSSDNPHPQRVGVNADHLAYVLYTSGTTGLPKGAMVTHRGLSNLLLWCQQFCGESGNMLHKIPFGFDASAWEIFWPLLTGGRLVIARPGGHFEPGYLARVVREQRVTAMVFVPAMLQLFLEVEEVSACHTLMDVFSGGGELSPALARLFQERLPHARLHNVYGPTETTVISSVWTLDPGAEVPTRRLPIGHPIANTRFYVLDERDAPVPAGVTGQLHIGGVGVARGYLGLAALTAERFIDNPFVAGDRLYRSGDLARYRADGQLEFLGRNDFQVKLRGIRLELSEIEARLDLFPGIRASVALIVGDTAQNQRLVACCVTDSALDEAALRAHLATTLSSAVMPSAYLWLDALPLTVNGKVDRVALAALADQDLVDRQVNIGSPRDHIELTLYQIWKDLLLVPQIGIRDNFFNVGGTSIAAIKMAYEIGRAFSVEVPVRVIIGQPTIEALGGWLRTGASLTAAQGNLIEFRRGAGQRNVVCIHPAGGTAFCYLSLAKELPETIGVYGVQSPGLNPGESTEPTVEAMADAYLRRIASLTSQPLILTGLSFGGLVAYEMARRLTAAGNRQVTVVLLDTQGSDDPGFRQQIGTVDMAEFRDKLVRFNGMYPGIEDAQVERYFHLYNHNRLAMAAYECEPQAGRIVLIQAREGFSRTQLHELRRFWRRRAGNGYRARLVHGGHWDMLESAEVHRVSQTLRQELQRFDTQEAQ</sequence>
<dbReference type="CDD" id="cd19531">
    <property type="entry name" value="LCL_NRPS-like"/>
    <property type="match status" value="1"/>
</dbReference>
<dbReference type="Gene3D" id="3.40.50.980">
    <property type="match status" value="2"/>
</dbReference>
<dbReference type="PROSITE" id="PS50075">
    <property type="entry name" value="CARRIER"/>
    <property type="match status" value="1"/>
</dbReference>
<dbReference type="InterPro" id="IPR023213">
    <property type="entry name" value="CAT-like_dom_sf"/>
</dbReference>
<dbReference type="InterPro" id="IPR010071">
    <property type="entry name" value="AA_adenyl_dom"/>
</dbReference>
<name>A0A0P9SG99_9PSED</name>
<dbReference type="InterPro" id="IPR020802">
    <property type="entry name" value="TesA-like"/>
</dbReference>
<dbReference type="InterPro" id="IPR020845">
    <property type="entry name" value="AMP-binding_CS"/>
</dbReference>
<dbReference type="EMBL" id="LJQM01000208">
    <property type="protein sequence ID" value="KPX41670.1"/>
    <property type="molecule type" value="Genomic_DNA"/>
</dbReference>
<dbReference type="FunFam" id="3.40.50.12780:FF:000012">
    <property type="entry name" value="Non-ribosomal peptide synthetase"/>
    <property type="match status" value="1"/>
</dbReference>
<dbReference type="Gene3D" id="1.10.10.1830">
    <property type="entry name" value="Non-ribosomal peptide synthase, adenylation domain"/>
    <property type="match status" value="1"/>
</dbReference>
<organism evidence="5 6">
    <name type="scientific">Pseudomonas syringae pv. helianthi</name>
    <dbReference type="NCBI Taxonomy" id="251654"/>
    <lineage>
        <taxon>Bacteria</taxon>
        <taxon>Pseudomonadati</taxon>
        <taxon>Pseudomonadota</taxon>
        <taxon>Gammaproteobacteria</taxon>
        <taxon>Pseudomonadales</taxon>
        <taxon>Pseudomonadaceae</taxon>
        <taxon>Pseudomonas</taxon>
    </lineage>
</organism>
<dbReference type="Pfam" id="PF00501">
    <property type="entry name" value="AMP-binding"/>
    <property type="match status" value="1"/>
</dbReference>
<dbReference type="InterPro" id="IPR001031">
    <property type="entry name" value="Thioesterase"/>
</dbReference>
<dbReference type="FunFam" id="2.30.38.10:FF:000001">
    <property type="entry name" value="Non-ribosomal peptide synthetase PvdI"/>
    <property type="match status" value="1"/>
</dbReference>
<dbReference type="SUPFAM" id="SSF53474">
    <property type="entry name" value="alpha/beta-Hydrolases"/>
    <property type="match status" value="1"/>
</dbReference>
<evidence type="ECO:0000256" key="3">
    <source>
        <dbReference type="ARBA" id="ARBA00022553"/>
    </source>
</evidence>
<dbReference type="InterPro" id="IPR001242">
    <property type="entry name" value="Condensation_dom"/>
</dbReference>
<evidence type="ECO:0000256" key="2">
    <source>
        <dbReference type="ARBA" id="ARBA00022450"/>
    </source>
</evidence>
<dbReference type="GO" id="GO:0031177">
    <property type="term" value="F:phosphopantetheine binding"/>
    <property type="evidence" value="ECO:0007669"/>
    <property type="project" value="TreeGrafter"/>
</dbReference>
<accession>A0A0P9SG99</accession>
<dbReference type="InterPro" id="IPR045851">
    <property type="entry name" value="AMP-bd_C_sf"/>
</dbReference>
<evidence type="ECO:0000313" key="6">
    <source>
        <dbReference type="Proteomes" id="UP000050557"/>
    </source>
</evidence>
<dbReference type="SUPFAM" id="SSF52777">
    <property type="entry name" value="CoA-dependent acyltransferases"/>
    <property type="match status" value="2"/>
</dbReference>
<protein>
    <submittedName>
        <fullName evidence="5">Amino acid adenylation</fullName>
    </submittedName>
</protein>
<dbReference type="Pfam" id="PF00668">
    <property type="entry name" value="Condensation"/>
    <property type="match status" value="1"/>
</dbReference>
<dbReference type="SUPFAM" id="SSF47336">
    <property type="entry name" value="ACP-like"/>
    <property type="match status" value="1"/>
</dbReference>
<dbReference type="CDD" id="cd05930">
    <property type="entry name" value="A_NRPS"/>
    <property type="match status" value="1"/>
</dbReference>
<dbReference type="InterPro" id="IPR000873">
    <property type="entry name" value="AMP-dep_synth/lig_dom"/>
</dbReference>
<dbReference type="Pfam" id="PF00975">
    <property type="entry name" value="Thioesterase"/>
    <property type="match status" value="1"/>
</dbReference>
<dbReference type="GO" id="GO:0003824">
    <property type="term" value="F:catalytic activity"/>
    <property type="evidence" value="ECO:0007669"/>
    <property type="project" value="InterPro"/>
</dbReference>
<feature type="domain" description="Carrier" evidence="4">
    <location>
        <begin position="1133"/>
        <end position="1208"/>
    </location>
</feature>
<dbReference type="Proteomes" id="UP000050557">
    <property type="component" value="Unassembled WGS sequence"/>
</dbReference>
<reference evidence="5 6" key="1">
    <citation type="submission" date="2015-09" db="EMBL/GenBank/DDBJ databases">
        <title>Genome announcement of multiple Pseudomonas syringae strains.</title>
        <authorList>
            <person name="Thakur S."/>
            <person name="Wang P.W."/>
            <person name="Gong Y."/>
            <person name="Weir B.S."/>
            <person name="Guttman D.S."/>
        </authorList>
    </citation>
    <scope>NUCLEOTIDE SEQUENCE [LARGE SCALE GENOMIC DNA]</scope>
    <source>
        <strain evidence="5 6">ICMP4531</strain>
    </source>
</reference>
<dbReference type="SUPFAM" id="SSF56801">
    <property type="entry name" value="Acetyl-CoA synthetase-like"/>
    <property type="match status" value="1"/>
</dbReference>
<dbReference type="Gene3D" id="2.30.38.10">
    <property type="entry name" value="Luciferase, Domain 3"/>
    <property type="match status" value="1"/>
</dbReference>
<dbReference type="FunFam" id="3.30.559.10:FF:000012">
    <property type="entry name" value="Non-ribosomal peptide synthetase"/>
    <property type="match status" value="1"/>
</dbReference>
<dbReference type="InterPro" id="IPR009081">
    <property type="entry name" value="PP-bd_ACP"/>
</dbReference>
<dbReference type="GO" id="GO:0044550">
    <property type="term" value="P:secondary metabolite biosynthetic process"/>
    <property type="evidence" value="ECO:0007669"/>
    <property type="project" value="TreeGrafter"/>
</dbReference>
<dbReference type="InterPro" id="IPR036736">
    <property type="entry name" value="ACP-like_sf"/>
</dbReference>
<dbReference type="Gene3D" id="3.30.559.30">
    <property type="entry name" value="Nonribosomal peptide synthetase, condensation domain"/>
    <property type="match status" value="1"/>
</dbReference>
<evidence type="ECO:0000313" key="5">
    <source>
        <dbReference type="EMBL" id="KPX41670.1"/>
    </source>
</evidence>
<dbReference type="PATRIC" id="fig|251654.3.peg.2937"/>
<evidence type="ECO:0000256" key="1">
    <source>
        <dbReference type="ARBA" id="ARBA00001957"/>
    </source>
</evidence>
<dbReference type="SMART" id="SM00824">
    <property type="entry name" value="PKS_TE"/>
    <property type="match status" value="1"/>
</dbReference>
<comment type="cofactor">
    <cofactor evidence="1">
        <name>pantetheine 4'-phosphate</name>
        <dbReference type="ChEBI" id="CHEBI:47942"/>
    </cofactor>
</comment>
<evidence type="ECO:0000259" key="4">
    <source>
        <dbReference type="PROSITE" id="PS50075"/>
    </source>
</evidence>
<dbReference type="GO" id="GO:0005829">
    <property type="term" value="C:cytosol"/>
    <property type="evidence" value="ECO:0007669"/>
    <property type="project" value="TreeGrafter"/>
</dbReference>
<dbReference type="PANTHER" id="PTHR45527">
    <property type="entry name" value="NONRIBOSOMAL PEPTIDE SYNTHETASE"/>
    <property type="match status" value="1"/>
</dbReference>
<dbReference type="PANTHER" id="PTHR45527:SF1">
    <property type="entry name" value="FATTY ACID SYNTHASE"/>
    <property type="match status" value="1"/>
</dbReference>
<dbReference type="FunFam" id="3.40.50.980:FF:000002">
    <property type="entry name" value="Enterobactin synthetase component F"/>
    <property type="match status" value="1"/>
</dbReference>
<dbReference type="Pfam" id="PF00550">
    <property type="entry name" value="PP-binding"/>
    <property type="match status" value="1"/>
</dbReference>
<dbReference type="FunFam" id="3.40.50.980:FF:000001">
    <property type="entry name" value="Non-ribosomal peptide synthetase"/>
    <property type="match status" value="1"/>
</dbReference>
<dbReference type="Gene3D" id="3.30.559.10">
    <property type="entry name" value="Chloramphenicol acetyltransferase-like domain"/>
    <property type="match status" value="1"/>
</dbReference>
<dbReference type="InterPro" id="IPR029058">
    <property type="entry name" value="AB_hydrolase_fold"/>
</dbReference>
<dbReference type="Gene3D" id="3.40.50.1820">
    <property type="entry name" value="alpha/beta hydrolase"/>
    <property type="match status" value="1"/>
</dbReference>
<dbReference type="Gene3D" id="1.10.1200.10">
    <property type="entry name" value="ACP-like"/>
    <property type="match status" value="1"/>
</dbReference>
<dbReference type="Pfam" id="PF18563">
    <property type="entry name" value="TubC_N"/>
    <property type="match status" value="1"/>
</dbReference>
<comment type="caution">
    <text evidence="5">The sequence shown here is derived from an EMBL/GenBank/DDBJ whole genome shotgun (WGS) entry which is preliminary data.</text>
</comment>
<gene>
    <name evidence="5" type="ORF">ALO68_05136</name>
</gene>
<proteinExistence type="predicted"/>
<dbReference type="NCBIfam" id="TIGR01733">
    <property type="entry name" value="AA-adenyl-dom"/>
    <property type="match status" value="1"/>
</dbReference>
<dbReference type="InterPro" id="IPR044894">
    <property type="entry name" value="TubC_N_sf"/>
</dbReference>
<dbReference type="PROSITE" id="PS00455">
    <property type="entry name" value="AMP_BINDING"/>
    <property type="match status" value="1"/>
</dbReference>